<feature type="transmembrane region" description="Helical" evidence="1">
    <location>
        <begin position="41"/>
        <end position="61"/>
    </location>
</feature>
<dbReference type="Proteomes" id="UP000741863">
    <property type="component" value="Unassembled WGS sequence"/>
</dbReference>
<organism evidence="3 4">
    <name type="scientific">Geomicrobium sediminis</name>
    <dbReference type="NCBI Taxonomy" id="1347788"/>
    <lineage>
        <taxon>Bacteria</taxon>
        <taxon>Bacillati</taxon>
        <taxon>Bacillota</taxon>
        <taxon>Bacilli</taxon>
        <taxon>Bacillales</taxon>
        <taxon>Geomicrobium</taxon>
    </lineage>
</organism>
<keyword evidence="4" id="KW-1185">Reference proteome</keyword>
<evidence type="ECO:0000313" key="3">
    <source>
        <dbReference type="EMBL" id="MBM7634879.1"/>
    </source>
</evidence>
<keyword evidence="1" id="KW-0472">Membrane</keyword>
<comment type="caution">
    <text evidence="3">The sequence shown here is derived from an EMBL/GenBank/DDBJ whole genome shotgun (WGS) entry which is preliminary data.</text>
</comment>
<sequence>MDKGCSVTFRTRTSYSVGLMMALAISLFLPIIHLILNAEFVAAIVITAIIFPIVPIFIIHYEVCDDTLRIRFGFVIRAMSIPIEDITTIQPTKSLLSSPAASLTDRIELSRKHGEMPVIISPKDRNGLLDQLIQIHSKIELDERLNTNKSR</sequence>
<evidence type="ECO:0000313" key="4">
    <source>
        <dbReference type="Proteomes" id="UP000741863"/>
    </source>
</evidence>
<evidence type="ECO:0000256" key="1">
    <source>
        <dbReference type="SAM" id="Phobius"/>
    </source>
</evidence>
<proteinExistence type="predicted"/>
<dbReference type="EMBL" id="JAFBEC010000018">
    <property type="protein sequence ID" value="MBM7634879.1"/>
    <property type="molecule type" value="Genomic_DNA"/>
</dbReference>
<dbReference type="InterPro" id="IPR009589">
    <property type="entry name" value="PH_YyaB-like"/>
</dbReference>
<feature type="domain" description="Uncharacterized protein YyaB-like PH" evidence="2">
    <location>
        <begin position="60"/>
        <end position="132"/>
    </location>
</feature>
<accession>A0ABS2PHF6</accession>
<dbReference type="Pfam" id="PF06713">
    <property type="entry name" value="bPH_4"/>
    <property type="match status" value="1"/>
</dbReference>
<keyword evidence="1" id="KW-1133">Transmembrane helix</keyword>
<name>A0ABS2PHF6_9BACL</name>
<gene>
    <name evidence="3" type="ORF">JOD17_004006</name>
</gene>
<evidence type="ECO:0000259" key="2">
    <source>
        <dbReference type="Pfam" id="PF06713"/>
    </source>
</evidence>
<protein>
    <recommendedName>
        <fullName evidence="2">Uncharacterized protein YyaB-like PH domain-containing protein</fullName>
    </recommendedName>
</protein>
<feature type="transmembrane region" description="Helical" evidence="1">
    <location>
        <begin position="12"/>
        <end position="35"/>
    </location>
</feature>
<reference evidence="3 4" key="1">
    <citation type="submission" date="2021-01" db="EMBL/GenBank/DDBJ databases">
        <title>Genomic Encyclopedia of Type Strains, Phase IV (KMG-IV): sequencing the most valuable type-strain genomes for metagenomic binning, comparative biology and taxonomic classification.</title>
        <authorList>
            <person name="Goeker M."/>
        </authorList>
    </citation>
    <scope>NUCLEOTIDE SEQUENCE [LARGE SCALE GENOMIC DNA]</scope>
    <source>
        <strain evidence="3 4">DSM 25540</strain>
    </source>
</reference>
<keyword evidence="1" id="KW-0812">Transmembrane</keyword>
<dbReference type="RefSeq" id="WP_204699634.1">
    <property type="nucleotide sequence ID" value="NZ_JAFBEC010000018.1"/>
</dbReference>